<dbReference type="PIRSF" id="PIRSF004983">
    <property type="entry name" value="MenD"/>
    <property type="match status" value="1"/>
</dbReference>
<dbReference type="InterPro" id="IPR012001">
    <property type="entry name" value="Thiamin_PyroP_enz_TPP-bd_dom"/>
</dbReference>
<dbReference type="GO" id="GO:0009234">
    <property type="term" value="P:menaquinone biosynthetic process"/>
    <property type="evidence" value="ECO:0007669"/>
    <property type="project" value="InterPro"/>
</dbReference>
<proteinExistence type="predicted"/>
<gene>
    <name evidence="7" type="primary">menD_2</name>
    <name evidence="8" type="ORF">DXC91_19280</name>
    <name evidence="7" type="ORF">ERS417307_01788</name>
</gene>
<evidence type="ECO:0000256" key="5">
    <source>
        <dbReference type="ARBA" id="ARBA00023211"/>
    </source>
</evidence>
<dbReference type="CDD" id="cd07037">
    <property type="entry name" value="TPP_PYR_MenD"/>
    <property type="match status" value="1"/>
</dbReference>
<name>A0A174F9T0_BACUN</name>
<accession>A0A174F9T0</accession>
<evidence type="ECO:0000256" key="4">
    <source>
        <dbReference type="ARBA" id="ARBA00023052"/>
    </source>
</evidence>
<dbReference type="InterPro" id="IPR004433">
    <property type="entry name" value="MenaQ_synth_MenD"/>
</dbReference>
<evidence type="ECO:0000256" key="2">
    <source>
        <dbReference type="ARBA" id="ARBA00022723"/>
    </source>
</evidence>
<dbReference type="Proteomes" id="UP000260874">
    <property type="component" value="Unassembled WGS sequence"/>
</dbReference>
<dbReference type="Pfam" id="PF02776">
    <property type="entry name" value="TPP_enzyme_N"/>
    <property type="match status" value="1"/>
</dbReference>
<sequence>MKTKIKQVQQIVSLLKQNNIRHFVLSPGTRHVAFVHIVEMDPFFRCYSIVDERSAAFFALGLSEALDEPVGFACTSATASCNYMPAMKEAYERNIQLVALTSDKQRYQRFHGVSQVINQVDMFAPYCRYAVDLPEVNDSMDEWFCNRCINEALLEMDHHGRGPIQINFLEPSSIDELSIFYDGNMPVCRKINRIEDWSQINEWKNVLAAKKRILVVCGQYQEFTGCLRSSIRKFYEKYNCAVSFDAFSNVADKDFIQTMLLSITLNQKELLSLKPDLIITFGTKYFSDIVSRFAGMGIEHWEINFEGRIFDTSRSLTKIFEFTPEEFFDKVSYNITTNDKQYDKLWRALNESRDNSIDEFTNYYVAKKVLESLPEGSNVHASVLNSMKFTNMSKLPQNTIATGNNCADGIDGALSTFIGQAEVLDSLSLLVIGDLSYLYDLNAAIHDFKNNTRVLLINNFAGGEFHFNIGKKKISTLEQHIAAGHHTKIQDAISLSNFQYIAVHNKGELEEKLSLFLRESENPILMEVFTNPELDGSSLKKLIRNNIKMTPERLIAGFVNKFLDCRTKYAIKKFLHR</sequence>
<dbReference type="EMBL" id="QSRB01000024">
    <property type="protein sequence ID" value="RGK80540.1"/>
    <property type="molecule type" value="Genomic_DNA"/>
</dbReference>
<dbReference type="SUPFAM" id="SSF52518">
    <property type="entry name" value="Thiamin diphosphate-binding fold (THDP-binding)"/>
    <property type="match status" value="2"/>
</dbReference>
<dbReference type="PANTHER" id="PTHR42916">
    <property type="entry name" value="2-SUCCINYL-5-ENOLPYRUVYL-6-HYDROXY-3-CYCLOHEXENE-1-CARBOXYLATE SYNTHASE"/>
    <property type="match status" value="1"/>
</dbReference>
<keyword evidence="4" id="KW-0786">Thiamine pyrophosphate</keyword>
<evidence type="ECO:0000313" key="10">
    <source>
        <dbReference type="Proteomes" id="UP000260874"/>
    </source>
</evidence>
<keyword evidence="3" id="KW-0460">Magnesium</keyword>
<evidence type="ECO:0000256" key="3">
    <source>
        <dbReference type="ARBA" id="ARBA00022842"/>
    </source>
</evidence>
<evidence type="ECO:0000313" key="8">
    <source>
        <dbReference type="EMBL" id="RGK80540.1"/>
    </source>
</evidence>
<dbReference type="InterPro" id="IPR029061">
    <property type="entry name" value="THDP-binding"/>
</dbReference>
<evidence type="ECO:0000256" key="1">
    <source>
        <dbReference type="ARBA" id="ARBA00022679"/>
    </source>
</evidence>
<dbReference type="GO" id="GO:0046872">
    <property type="term" value="F:metal ion binding"/>
    <property type="evidence" value="ECO:0007669"/>
    <property type="project" value="UniProtKB-KW"/>
</dbReference>
<evidence type="ECO:0000313" key="7">
    <source>
        <dbReference type="EMBL" id="CUO47082.1"/>
    </source>
</evidence>
<evidence type="ECO:0000313" key="9">
    <source>
        <dbReference type="Proteomes" id="UP000095419"/>
    </source>
</evidence>
<keyword evidence="2" id="KW-0479">Metal-binding</keyword>
<evidence type="ECO:0000259" key="6">
    <source>
        <dbReference type="Pfam" id="PF02776"/>
    </source>
</evidence>
<reference evidence="7 9" key="1">
    <citation type="submission" date="2015-09" db="EMBL/GenBank/DDBJ databases">
        <authorList>
            <consortium name="Pathogen Informatics"/>
        </authorList>
    </citation>
    <scope>NUCLEOTIDE SEQUENCE [LARGE SCALE GENOMIC DNA]</scope>
    <source>
        <strain evidence="7 9">2789STDY5608791</strain>
    </source>
</reference>
<dbReference type="RefSeq" id="WP_057087901.1">
    <property type="nucleotide sequence ID" value="NZ_CAXSSZ010000033.1"/>
</dbReference>
<dbReference type="EMBL" id="CYZF01000004">
    <property type="protein sequence ID" value="CUO47082.1"/>
    <property type="molecule type" value="Genomic_DNA"/>
</dbReference>
<dbReference type="Gene3D" id="3.40.50.1220">
    <property type="entry name" value="TPP-binding domain"/>
    <property type="match status" value="1"/>
</dbReference>
<dbReference type="AlphaFoldDB" id="A0A174F9T0"/>
<feature type="domain" description="Thiamine pyrophosphate enzyme N-terminal TPP-binding" evidence="6">
    <location>
        <begin position="8"/>
        <end position="122"/>
    </location>
</feature>
<dbReference type="GO" id="GO:0030976">
    <property type="term" value="F:thiamine pyrophosphate binding"/>
    <property type="evidence" value="ECO:0007669"/>
    <property type="project" value="InterPro"/>
</dbReference>
<keyword evidence="5" id="KW-0464">Manganese</keyword>
<dbReference type="EC" id="2.2.1.9" evidence="7"/>
<dbReference type="PANTHER" id="PTHR42916:SF1">
    <property type="entry name" value="PROTEIN PHYLLO, CHLOROPLASTIC"/>
    <property type="match status" value="1"/>
</dbReference>
<protein>
    <submittedName>
        <fullName evidence="8">2-succinyl-5-enolpyruvyl-6-hydroxy-3-cyclohexene-1-carboxylate synthase</fullName>
    </submittedName>
    <submittedName>
        <fullName evidence="7">2-succinyl-6-hydroxy-2, 4-cyclohexadiene-1-carboxylate synthase</fullName>
        <ecNumber evidence="7">2.2.1.9</ecNumber>
    </submittedName>
</protein>
<keyword evidence="1 7" id="KW-0808">Transferase</keyword>
<dbReference type="Proteomes" id="UP000095419">
    <property type="component" value="Unassembled WGS sequence"/>
</dbReference>
<reference evidence="8 10" key="2">
    <citation type="submission" date="2018-08" db="EMBL/GenBank/DDBJ databases">
        <title>A genome reference for cultivated species of the human gut microbiota.</title>
        <authorList>
            <person name="Zou Y."/>
            <person name="Xue W."/>
            <person name="Luo G."/>
        </authorList>
    </citation>
    <scope>NUCLEOTIDE SEQUENCE [LARGE SCALE GENOMIC DNA]</scope>
    <source>
        <strain evidence="8 10">TF09-22</strain>
    </source>
</reference>
<dbReference type="Gene3D" id="3.40.50.970">
    <property type="match status" value="2"/>
</dbReference>
<organism evidence="7 9">
    <name type="scientific">Bacteroides uniformis</name>
    <dbReference type="NCBI Taxonomy" id="820"/>
    <lineage>
        <taxon>Bacteria</taxon>
        <taxon>Pseudomonadati</taxon>
        <taxon>Bacteroidota</taxon>
        <taxon>Bacteroidia</taxon>
        <taxon>Bacteroidales</taxon>
        <taxon>Bacteroidaceae</taxon>
        <taxon>Bacteroides</taxon>
    </lineage>
</organism>
<dbReference type="GO" id="GO:0070204">
    <property type="term" value="F:2-succinyl-5-enolpyruvyl-6-hydroxy-3-cyclohexene-1-carboxylic-acid synthase activity"/>
    <property type="evidence" value="ECO:0007669"/>
    <property type="project" value="UniProtKB-EC"/>
</dbReference>